<feature type="region of interest" description="Disordered" evidence="1">
    <location>
        <begin position="43"/>
        <end position="63"/>
    </location>
</feature>
<name>A0A0B1T132_OESDE</name>
<accession>A0A0B1T132</accession>
<keyword evidence="3" id="KW-1185">Reference proteome</keyword>
<proteinExistence type="predicted"/>
<evidence type="ECO:0000313" key="2">
    <source>
        <dbReference type="EMBL" id="KHJ90954.1"/>
    </source>
</evidence>
<dbReference type="AlphaFoldDB" id="A0A0B1T132"/>
<protein>
    <recommendedName>
        <fullName evidence="4">Protein kinase domain-containing protein</fullName>
    </recommendedName>
</protein>
<dbReference type="Proteomes" id="UP000053660">
    <property type="component" value="Unassembled WGS sequence"/>
</dbReference>
<evidence type="ECO:0000313" key="3">
    <source>
        <dbReference type="Proteomes" id="UP000053660"/>
    </source>
</evidence>
<dbReference type="OrthoDB" id="10455801at2759"/>
<sequence length="86" mass="9555">MFAFQDERVTAAQALEHDWLKPFGGKAPPPDVPVEVLRRIYPDGNVPGREKTVPTSSNGVDANERQMDLDFEQEQCRGELLGSAEV</sequence>
<organism evidence="2 3">
    <name type="scientific">Oesophagostomum dentatum</name>
    <name type="common">Nodular worm</name>
    <dbReference type="NCBI Taxonomy" id="61180"/>
    <lineage>
        <taxon>Eukaryota</taxon>
        <taxon>Metazoa</taxon>
        <taxon>Ecdysozoa</taxon>
        <taxon>Nematoda</taxon>
        <taxon>Chromadorea</taxon>
        <taxon>Rhabditida</taxon>
        <taxon>Rhabditina</taxon>
        <taxon>Rhabditomorpha</taxon>
        <taxon>Strongyloidea</taxon>
        <taxon>Strongylidae</taxon>
        <taxon>Oesophagostomum</taxon>
    </lineage>
</organism>
<dbReference type="EMBL" id="KN552491">
    <property type="protein sequence ID" value="KHJ90954.1"/>
    <property type="molecule type" value="Genomic_DNA"/>
</dbReference>
<evidence type="ECO:0000256" key="1">
    <source>
        <dbReference type="SAM" id="MobiDB-lite"/>
    </source>
</evidence>
<evidence type="ECO:0008006" key="4">
    <source>
        <dbReference type="Google" id="ProtNLM"/>
    </source>
</evidence>
<gene>
    <name evidence="2" type="ORF">OESDEN_09192</name>
</gene>
<reference evidence="2 3" key="1">
    <citation type="submission" date="2014-03" db="EMBL/GenBank/DDBJ databases">
        <title>Draft genome of the hookworm Oesophagostomum dentatum.</title>
        <authorList>
            <person name="Mitreva M."/>
        </authorList>
    </citation>
    <scope>NUCLEOTIDE SEQUENCE [LARGE SCALE GENOMIC DNA]</scope>
    <source>
        <strain evidence="2 3">OD-Hann</strain>
    </source>
</reference>